<dbReference type="eggNOG" id="KOG0987">
    <property type="taxonomic scope" value="Eukaryota"/>
</dbReference>
<gene>
    <name evidence="1" type="ORF">MELLADRAFT_28685</name>
</gene>
<proteinExistence type="predicted"/>
<evidence type="ECO:0000313" key="2">
    <source>
        <dbReference type="Proteomes" id="UP000001072"/>
    </source>
</evidence>
<dbReference type="GeneID" id="18927025"/>
<feature type="non-terminal residue" evidence="1">
    <location>
        <position position="191"/>
    </location>
</feature>
<sequence length="191" mass="21300">LMLVSKNFRRNIRTFNNTVSFTSTAAKQDKTVVENGGAWSYRIKGSLTHLIGSLLPLPGASKTFAQMFIFGDQAEEELALRKPSNSSMNIQTLGTIQAFLYHNNPFAKLYKAAEAILGPGPVKTIKIKSLQRNGRNSNRYNYPTCSQVAAILPGDGMVGSKDRDIIVHWQSGELRRISELNTNYFSLRYPI</sequence>
<dbReference type="Proteomes" id="UP000001072">
    <property type="component" value="Unassembled WGS sequence"/>
</dbReference>
<dbReference type="EMBL" id="GL883115">
    <property type="protein sequence ID" value="EGG05061.1"/>
    <property type="molecule type" value="Genomic_DNA"/>
</dbReference>
<dbReference type="KEGG" id="mlr:MELLADRAFT_28685"/>
<dbReference type="OrthoDB" id="3366231at2759"/>
<dbReference type="RefSeq" id="XP_007411814.1">
    <property type="nucleotide sequence ID" value="XM_007411752.1"/>
</dbReference>
<dbReference type="PANTHER" id="PTHR45786">
    <property type="entry name" value="DNA BINDING PROTEIN-LIKE"/>
    <property type="match status" value="1"/>
</dbReference>
<dbReference type="InParanoid" id="F4RRB9"/>
<dbReference type="PANTHER" id="PTHR45786:SF74">
    <property type="entry name" value="ATP-DEPENDENT DNA HELICASE"/>
    <property type="match status" value="1"/>
</dbReference>
<dbReference type="AlphaFoldDB" id="F4RRB9"/>
<name>F4RRB9_MELLP</name>
<accession>F4RRB9</accession>
<protein>
    <submittedName>
        <fullName evidence="1">Uncharacterized protein</fullName>
    </submittedName>
</protein>
<dbReference type="HOGENOM" id="CLU_001324_5_1_1"/>
<evidence type="ECO:0000313" key="1">
    <source>
        <dbReference type="EMBL" id="EGG05061.1"/>
    </source>
</evidence>
<dbReference type="STRING" id="747676.F4RRB9"/>
<keyword evidence="2" id="KW-1185">Reference proteome</keyword>
<reference evidence="2" key="1">
    <citation type="journal article" date="2011" name="Proc. Natl. Acad. Sci. U.S.A.">
        <title>Obligate biotrophy features unraveled by the genomic analysis of rust fungi.</title>
        <authorList>
            <person name="Duplessis S."/>
            <person name="Cuomo C.A."/>
            <person name="Lin Y.-C."/>
            <person name="Aerts A."/>
            <person name="Tisserant E."/>
            <person name="Veneault-Fourrey C."/>
            <person name="Joly D.L."/>
            <person name="Hacquard S."/>
            <person name="Amselem J."/>
            <person name="Cantarel B.L."/>
            <person name="Chiu R."/>
            <person name="Coutinho P.M."/>
            <person name="Feau N."/>
            <person name="Field M."/>
            <person name="Frey P."/>
            <person name="Gelhaye E."/>
            <person name="Goldberg J."/>
            <person name="Grabherr M.G."/>
            <person name="Kodira C.D."/>
            <person name="Kohler A."/>
            <person name="Kuees U."/>
            <person name="Lindquist E.A."/>
            <person name="Lucas S.M."/>
            <person name="Mago R."/>
            <person name="Mauceli E."/>
            <person name="Morin E."/>
            <person name="Murat C."/>
            <person name="Pangilinan J.L."/>
            <person name="Park R."/>
            <person name="Pearson M."/>
            <person name="Quesneville H."/>
            <person name="Rouhier N."/>
            <person name="Sakthikumar S."/>
            <person name="Salamov A.A."/>
            <person name="Schmutz J."/>
            <person name="Selles B."/>
            <person name="Shapiro H."/>
            <person name="Tanguay P."/>
            <person name="Tuskan G.A."/>
            <person name="Henrissat B."/>
            <person name="Van de Peer Y."/>
            <person name="Rouze P."/>
            <person name="Ellis J.G."/>
            <person name="Dodds P.N."/>
            <person name="Schein J.E."/>
            <person name="Zhong S."/>
            <person name="Hamelin R.C."/>
            <person name="Grigoriev I.V."/>
            <person name="Szabo L.J."/>
            <person name="Martin F."/>
        </authorList>
    </citation>
    <scope>NUCLEOTIDE SEQUENCE [LARGE SCALE GENOMIC DNA]</scope>
    <source>
        <strain evidence="2">98AG31 / pathotype 3-4-7</strain>
    </source>
</reference>
<dbReference type="VEuPathDB" id="FungiDB:MELLADRAFT_28685"/>
<organism evidence="2">
    <name type="scientific">Melampsora larici-populina (strain 98AG31 / pathotype 3-4-7)</name>
    <name type="common">Poplar leaf rust fungus</name>
    <dbReference type="NCBI Taxonomy" id="747676"/>
    <lineage>
        <taxon>Eukaryota</taxon>
        <taxon>Fungi</taxon>
        <taxon>Dikarya</taxon>
        <taxon>Basidiomycota</taxon>
        <taxon>Pucciniomycotina</taxon>
        <taxon>Pucciniomycetes</taxon>
        <taxon>Pucciniales</taxon>
        <taxon>Melampsoraceae</taxon>
        <taxon>Melampsora</taxon>
    </lineage>
</organism>
<feature type="non-terminal residue" evidence="1">
    <location>
        <position position="1"/>
    </location>
</feature>